<comment type="caution">
    <text evidence="1">The sequence shown here is derived from an EMBL/GenBank/DDBJ whole genome shotgun (WGS) entry which is preliminary data.</text>
</comment>
<dbReference type="AlphaFoldDB" id="A0AAD4NEK9"/>
<reference evidence="1" key="1">
    <citation type="submission" date="2022-01" db="EMBL/GenBank/DDBJ databases">
        <title>Genome Sequence Resource for Two Populations of Ditylenchus destructor, the Migratory Endoparasitic Phytonematode.</title>
        <authorList>
            <person name="Zhang H."/>
            <person name="Lin R."/>
            <person name="Xie B."/>
        </authorList>
    </citation>
    <scope>NUCLEOTIDE SEQUENCE</scope>
    <source>
        <strain evidence="1">BazhouSP</strain>
    </source>
</reference>
<sequence length="69" mass="7580">MIYGTTGLSGGKSLWPLRASPARAPVCMNDSSKQRRLCKKWGPYGKECKHTAAVWLNGNALADDTKQWA</sequence>
<dbReference type="Proteomes" id="UP001201812">
    <property type="component" value="Unassembled WGS sequence"/>
</dbReference>
<dbReference type="EMBL" id="JAKKPZ010000004">
    <property type="protein sequence ID" value="KAI1722159.1"/>
    <property type="molecule type" value="Genomic_DNA"/>
</dbReference>
<accession>A0AAD4NEK9</accession>
<protein>
    <submittedName>
        <fullName evidence="1">Uncharacterized protein</fullName>
    </submittedName>
</protein>
<keyword evidence="2" id="KW-1185">Reference proteome</keyword>
<evidence type="ECO:0000313" key="2">
    <source>
        <dbReference type="Proteomes" id="UP001201812"/>
    </source>
</evidence>
<gene>
    <name evidence="1" type="ORF">DdX_04467</name>
</gene>
<proteinExistence type="predicted"/>
<name>A0AAD4NEK9_9BILA</name>
<organism evidence="1 2">
    <name type="scientific">Ditylenchus destructor</name>
    <dbReference type="NCBI Taxonomy" id="166010"/>
    <lineage>
        <taxon>Eukaryota</taxon>
        <taxon>Metazoa</taxon>
        <taxon>Ecdysozoa</taxon>
        <taxon>Nematoda</taxon>
        <taxon>Chromadorea</taxon>
        <taxon>Rhabditida</taxon>
        <taxon>Tylenchina</taxon>
        <taxon>Tylenchomorpha</taxon>
        <taxon>Sphaerularioidea</taxon>
        <taxon>Anguinidae</taxon>
        <taxon>Anguininae</taxon>
        <taxon>Ditylenchus</taxon>
    </lineage>
</organism>
<evidence type="ECO:0000313" key="1">
    <source>
        <dbReference type="EMBL" id="KAI1722159.1"/>
    </source>
</evidence>